<accession>A0A8I2KKU0</accession>
<dbReference type="Pfam" id="PF11695">
    <property type="entry name" value="DUF3291"/>
    <property type="match status" value="1"/>
</dbReference>
<dbReference type="Proteomes" id="UP001304419">
    <property type="component" value="Chromosome 1"/>
</dbReference>
<gene>
    <name evidence="2" type="ORF">F9Y85_08790</name>
    <name evidence="3" type="ORF">R5H13_08170</name>
</gene>
<evidence type="ECO:0000259" key="1">
    <source>
        <dbReference type="Pfam" id="PF11695"/>
    </source>
</evidence>
<sequence length="156" mass="18567">MQLAQLNIATAKYQMDAPEIQYFVESLDRINLLAEQSPGFIWRLKDETGNATEIKAFDDPNIIVNMSVWQSEQALKDFMFKTAHKEFLARKKEWFHRAEQETYVLWWVEEGHIPTLDEAKERLDYLRRFGDSAYAFTFRNSFTELDLREREACEED</sequence>
<protein>
    <submittedName>
        <fullName evidence="2">DUF3291 domain-containing protein</fullName>
    </submittedName>
</protein>
<dbReference type="RefSeq" id="WP_010371763.1">
    <property type="nucleotide sequence ID" value="NZ_CBCSDF010000001.1"/>
</dbReference>
<dbReference type="AlphaFoldDB" id="A0A8I2KKU0"/>
<feature type="domain" description="DUF3291" evidence="1">
    <location>
        <begin position="3"/>
        <end position="140"/>
    </location>
</feature>
<name>A0A8I2KKU0_9GAMM</name>
<dbReference type="EMBL" id="WEIA01000004">
    <property type="protein sequence ID" value="NLR21410.1"/>
    <property type="molecule type" value="Genomic_DNA"/>
</dbReference>
<reference evidence="2" key="1">
    <citation type="submission" date="2019-10" db="EMBL/GenBank/DDBJ databases">
        <authorList>
            <person name="Paulsen S."/>
        </authorList>
    </citation>
    <scope>NUCLEOTIDE SEQUENCE</scope>
    <source>
        <strain evidence="2">LMG 19692</strain>
    </source>
</reference>
<dbReference type="InterPro" id="IPR021708">
    <property type="entry name" value="DUF3291"/>
</dbReference>
<reference evidence="3 5" key="2">
    <citation type="submission" date="2023-10" db="EMBL/GenBank/DDBJ databases">
        <title>To unveil natural product biosynthetic capacity in Pseudoalteromonas.</title>
        <authorList>
            <person name="Wang J."/>
        </authorList>
    </citation>
    <scope>NUCLEOTIDE SEQUENCE [LARGE SCALE GENOMIC DNA]</scope>
    <source>
        <strain evidence="3 5">DSM 15914</strain>
    </source>
</reference>
<evidence type="ECO:0000313" key="2">
    <source>
        <dbReference type="EMBL" id="NLR21410.1"/>
    </source>
</evidence>
<dbReference type="Proteomes" id="UP000646877">
    <property type="component" value="Unassembled WGS sequence"/>
</dbReference>
<proteinExistence type="predicted"/>
<evidence type="ECO:0000313" key="3">
    <source>
        <dbReference type="EMBL" id="WOX30221.1"/>
    </source>
</evidence>
<keyword evidence="5" id="KW-1185">Reference proteome</keyword>
<dbReference type="InterPro" id="IPR011008">
    <property type="entry name" value="Dimeric_a/b-barrel"/>
</dbReference>
<dbReference type="EMBL" id="CP137578">
    <property type="protein sequence ID" value="WOX30221.1"/>
    <property type="molecule type" value="Genomic_DNA"/>
</dbReference>
<evidence type="ECO:0000313" key="4">
    <source>
        <dbReference type="Proteomes" id="UP000646877"/>
    </source>
</evidence>
<dbReference type="SUPFAM" id="SSF54909">
    <property type="entry name" value="Dimeric alpha+beta barrel"/>
    <property type="match status" value="1"/>
</dbReference>
<evidence type="ECO:0000313" key="5">
    <source>
        <dbReference type="Proteomes" id="UP001304419"/>
    </source>
</evidence>
<organism evidence="2 4">
    <name type="scientific">Pseudoalteromonas maricaloris</name>
    <dbReference type="NCBI Taxonomy" id="184924"/>
    <lineage>
        <taxon>Bacteria</taxon>
        <taxon>Pseudomonadati</taxon>
        <taxon>Pseudomonadota</taxon>
        <taxon>Gammaproteobacteria</taxon>
        <taxon>Alteromonadales</taxon>
        <taxon>Pseudoalteromonadaceae</taxon>
        <taxon>Pseudoalteromonas</taxon>
    </lineage>
</organism>